<dbReference type="InterPro" id="IPR011701">
    <property type="entry name" value="MFS"/>
</dbReference>
<reference evidence="9" key="2">
    <citation type="submission" date="2020-09" db="EMBL/GenBank/DDBJ databases">
        <authorList>
            <person name="Sun Q."/>
            <person name="Ohkuma M."/>
        </authorList>
    </citation>
    <scope>NUCLEOTIDE SEQUENCE</scope>
    <source>
        <strain evidence="9">JCM 4234</strain>
    </source>
</reference>
<reference evidence="9" key="1">
    <citation type="journal article" date="2014" name="Int. J. Syst. Evol. Microbiol.">
        <title>Complete genome sequence of Corynebacterium casei LMG S-19264T (=DSM 44701T), isolated from a smear-ripened cheese.</title>
        <authorList>
            <consortium name="US DOE Joint Genome Institute (JGI-PGF)"/>
            <person name="Walter F."/>
            <person name="Albersmeier A."/>
            <person name="Kalinowski J."/>
            <person name="Ruckert C."/>
        </authorList>
    </citation>
    <scope>NUCLEOTIDE SEQUENCE</scope>
    <source>
        <strain evidence="9">JCM 4234</strain>
    </source>
</reference>
<sequence>MVALGSCFLVVMMDNTILNVALQTIQADLSASNGQLQWVLDSYILCYAALMFTAGVVADAWGRRRVLLAGLALFTVASALAAFAGSPGELVLWRAVMGVGGSVVPPVSLALINEMFDERERAKAIGVWSALGGLAIALGPLTGGVLLQYFWWGSVFLVNVPVVIVCAALLLLLVPGTRAPGRARVDVPGIVLSAAGAGLVVYAVIHAGESREWWAAGTLLPMGAGIVLLSALVWFERRTAAPAVDVRLLRDPAFAAGTLGLALAYFALTGGTFLMVFYGQGVRGYSPLELGLVALPIAAGTVLAASFGGRIRDAVGVRVTVSNGLVLIGGSCLAQAFVTAGTPLWIYELVLAASGLGMGLVLGVATTAAMSTVPPGQAAAGAGLSNALRQIGSALGVAVLGSAVSVAYQDRLDAVAGVLPPAVRETTAQSLTHTFGVLDALARDPALPSPLRDALPGLRTLAQDAYVDAMRLGFLIASCAVGVAVVVTARWMPEPHHRPSPRALPGRVPGPDAAAATGFSDAPQRQGV</sequence>
<dbReference type="EMBL" id="BMSL01000017">
    <property type="protein sequence ID" value="GGS53316.1"/>
    <property type="molecule type" value="Genomic_DNA"/>
</dbReference>
<comment type="subcellular location">
    <subcellularLocation>
        <location evidence="1">Cell membrane</location>
        <topology evidence="1">Multi-pass membrane protein</topology>
    </subcellularLocation>
</comment>
<dbReference type="GO" id="GO:0022857">
    <property type="term" value="F:transmembrane transporter activity"/>
    <property type="evidence" value="ECO:0007669"/>
    <property type="project" value="InterPro"/>
</dbReference>
<evidence type="ECO:0000256" key="3">
    <source>
        <dbReference type="ARBA" id="ARBA00022989"/>
    </source>
</evidence>
<dbReference type="SUPFAM" id="SSF103473">
    <property type="entry name" value="MFS general substrate transporter"/>
    <property type="match status" value="1"/>
</dbReference>
<dbReference type="Proteomes" id="UP000653493">
    <property type="component" value="Unassembled WGS sequence"/>
</dbReference>
<evidence type="ECO:0000259" key="8">
    <source>
        <dbReference type="PROSITE" id="PS50850"/>
    </source>
</evidence>
<dbReference type="PRINTS" id="PR01036">
    <property type="entry name" value="TCRTETB"/>
</dbReference>
<keyword evidence="3 7" id="KW-1133">Transmembrane helix</keyword>
<evidence type="ECO:0000256" key="1">
    <source>
        <dbReference type="ARBA" id="ARBA00004651"/>
    </source>
</evidence>
<proteinExistence type="predicted"/>
<evidence type="ECO:0000256" key="7">
    <source>
        <dbReference type="SAM" id="Phobius"/>
    </source>
</evidence>
<organism evidence="9 10">
    <name type="scientific">Streptomyces griseoviridis</name>
    <dbReference type="NCBI Taxonomy" id="45398"/>
    <lineage>
        <taxon>Bacteria</taxon>
        <taxon>Bacillati</taxon>
        <taxon>Actinomycetota</taxon>
        <taxon>Actinomycetes</taxon>
        <taxon>Kitasatosporales</taxon>
        <taxon>Streptomycetaceae</taxon>
        <taxon>Streptomyces</taxon>
    </lineage>
</organism>
<feature type="transmembrane region" description="Helical" evidence="7">
    <location>
        <begin position="290"/>
        <end position="308"/>
    </location>
</feature>
<dbReference type="PROSITE" id="PS50850">
    <property type="entry name" value="MFS"/>
    <property type="match status" value="1"/>
</dbReference>
<keyword evidence="2 7" id="KW-0812">Transmembrane</keyword>
<feature type="transmembrane region" description="Helical" evidence="7">
    <location>
        <begin position="149"/>
        <end position="173"/>
    </location>
</feature>
<feature type="transmembrane region" description="Helical" evidence="7">
    <location>
        <begin position="472"/>
        <end position="492"/>
    </location>
</feature>
<dbReference type="PANTHER" id="PTHR42718:SF42">
    <property type="entry name" value="EXPORT PROTEIN"/>
    <property type="match status" value="1"/>
</dbReference>
<feature type="transmembrane region" description="Helical" evidence="7">
    <location>
        <begin position="124"/>
        <end position="143"/>
    </location>
</feature>
<feature type="transmembrane region" description="Helical" evidence="7">
    <location>
        <begin position="315"/>
        <end position="338"/>
    </location>
</feature>
<evidence type="ECO:0000256" key="4">
    <source>
        <dbReference type="ARBA" id="ARBA00023136"/>
    </source>
</evidence>
<feature type="transmembrane region" description="Helical" evidence="7">
    <location>
        <begin position="40"/>
        <end position="59"/>
    </location>
</feature>
<dbReference type="PANTHER" id="PTHR42718">
    <property type="entry name" value="MAJOR FACILITATOR SUPERFAMILY MULTIDRUG TRANSPORTER MFSC"/>
    <property type="match status" value="1"/>
</dbReference>
<feature type="transmembrane region" description="Helical" evidence="7">
    <location>
        <begin position="256"/>
        <end position="278"/>
    </location>
</feature>
<dbReference type="CDD" id="cd17321">
    <property type="entry name" value="MFS_MMR_MDR_like"/>
    <property type="match status" value="1"/>
</dbReference>
<dbReference type="InterPro" id="IPR005829">
    <property type="entry name" value="Sugar_transporter_CS"/>
</dbReference>
<name>A0A918GRL4_STRGD</name>
<feature type="transmembrane region" description="Helical" evidence="7">
    <location>
        <begin position="344"/>
        <end position="370"/>
    </location>
</feature>
<evidence type="ECO:0000256" key="6">
    <source>
        <dbReference type="SAM" id="MobiDB-lite"/>
    </source>
</evidence>
<feature type="transmembrane region" description="Helical" evidence="7">
    <location>
        <begin position="91"/>
        <end position="112"/>
    </location>
</feature>
<keyword evidence="4 7" id="KW-0472">Membrane</keyword>
<dbReference type="Gene3D" id="1.20.1250.20">
    <property type="entry name" value="MFS general substrate transporter like domains"/>
    <property type="match status" value="1"/>
</dbReference>
<keyword evidence="5" id="KW-0046">Antibiotic resistance</keyword>
<dbReference type="PROSITE" id="PS00216">
    <property type="entry name" value="SUGAR_TRANSPORT_1"/>
    <property type="match status" value="1"/>
</dbReference>
<dbReference type="Pfam" id="PF07690">
    <property type="entry name" value="MFS_1"/>
    <property type="match status" value="1"/>
</dbReference>
<evidence type="ECO:0000256" key="5">
    <source>
        <dbReference type="ARBA" id="ARBA00023251"/>
    </source>
</evidence>
<dbReference type="Gene3D" id="1.20.1720.10">
    <property type="entry name" value="Multidrug resistance protein D"/>
    <property type="match status" value="1"/>
</dbReference>
<feature type="domain" description="Major facilitator superfamily (MFS) profile" evidence="8">
    <location>
        <begin position="1"/>
        <end position="496"/>
    </location>
</feature>
<protein>
    <submittedName>
        <fullName evidence="9">MFS transporter</fullName>
    </submittedName>
</protein>
<accession>A0A918GRL4</accession>
<feature type="transmembrane region" description="Helical" evidence="7">
    <location>
        <begin position="185"/>
        <end position="207"/>
    </location>
</feature>
<dbReference type="InterPro" id="IPR036259">
    <property type="entry name" value="MFS_trans_sf"/>
</dbReference>
<feature type="region of interest" description="Disordered" evidence="6">
    <location>
        <begin position="496"/>
        <end position="528"/>
    </location>
</feature>
<dbReference type="AlphaFoldDB" id="A0A918GRL4"/>
<keyword evidence="10" id="KW-1185">Reference proteome</keyword>
<feature type="transmembrane region" description="Helical" evidence="7">
    <location>
        <begin position="66"/>
        <end position="85"/>
    </location>
</feature>
<comment type="caution">
    <text evidence="9">The sequence shown here is derived from an EMBL/GenBank/DDBJ whole genome shotgun (WGS) entry which is preliminary data.</text>
</comment>
<evidence type="ECO:0000256" key="2">
    <source>
        <dbReference type="ARBA" id="ARBA00022692"/>
    </source>
</evidence>
<evidence type="ECO:0000313" key="9">
    <source>
        <dbReference type="EMBL" id="GGS53316.1"/>
    </source>
</evidence>
<gene>
    <name evidence="9" type="ORF">GCM10010238_48420</name>
</gene>
<dbReference type="GO" id="GO:0046677">
    <property type="term" value="P:response to antibiotic"/>
    <property type="evidence" value="ECO:0007669"/>
    <property type="project" value="UniProtKB-KW"/>
</dbReference>
<evidence type="ECO:0000313" key="10">
    <source>
        <dbReference type="Proteomes" id="UP000653493"/>
    </source>
</evidence>
<feature type="transmembrane region" description="Helical" evidence="7">
    <location>
        <begin position="213"/>
        <end position="235"/>
    </location>
</feature>
<dbReference type="GO" id="GO:0005886">
    <property type="term" value="C:plasma membrane"/>
    <property type="evidence" value="ECO:0007669"/>
    <property type="project" value="UniProtKB-SubCell"/>
</dbReference>
<dbReference type="InterPro" id="IPR020846">
    <property type="entry name" value="MFS_dom"/>
</dbReference>